<reference evidence="1" key="1">
    <citation type="submission" date="2023-03" db="EMBL/GenBank/DDBJ databases">
        <title>Massive genome expansion in bonnet fungi (Mycena s.s.) driven by repeated elements and novel gene families across ecological guilds.</title>
        <authorList>
            <consortium name="Lawrence Berkeley National Laboratory"/>
            <person name="Harder C.B."/>
            <person name="Miyauchi S."/>
            <person name="Viragh M."/>
            <person name="Kuo A."/>
            <person name="Thoen E."/>
            <person name="Andreopoulos B."/>
            <person name="Lu D."/>
            <person name="Skrede I."/>
            <person name="Drula E."/>
            <person name="Henrissat B."/>
            <person name="Morin E."/>
            <person name="Kohler A."/>
            <person name="Barry K."/>
            <person name="LaButti K."/>
            <person name="Morin E."/>
            <person name="Salamov A."/>
            <person name="Lipzen A."/>
            <person name="Mereny Z."/>
            <person name="Hegedus B."/>
            <person name="Baldrian P."/>
            <person name="Stursova M."/>
            <person name="Weitz H."/>
            <person name="Taylor A."/>
            <person name="Grigoriev I.V."/>
            <person name="Nagy L.G."/>
            <person name="Martin F."/>
            <person name="Kauserud H."/>
        </authorList>
    </citation>
    <scope>NUCLEOTIDE SEQUENCE</scope>
    <source>
        <strain evidence="1">CBHHK188m</strain>
    </source>
</reference>
<accession>A0AAD7JY24</accession>
<dbReference type="Proteomes" id="UP001215280">
    <property type="component" value="Unassembled WGS sequence"/>
</dbReference>
<proteinExistence type="predicted"/>
<evidence type="ECO:0000313" key="1">
    <source>
        <dbReference type="EMBL" id="KAJ7772905.1"/>
    </source>
</evidence>
<gene>
    <name evidence="1" type="ORF">DFH07DRAFT_952878</name>
</gene>
<protein>
    <recommendedName>
        <fullName evidence="3">BTB domain-containing protein</fullName>
    </recommendedName>
</protein>
<comment type="caution">
    <text evidence="1">The sequence shown here is derived from an EMBL/GenBank/DDBJ whole genome shotgun (WGS) entry which is preliminary data.</text>
</comment>
<organism evidence="1 2">
    <name type="scientific">Mycena maculata</name>
    <dbReference type="NCBI Taxonomy" id="230809"/>
    <lineage>
        <taxon>Eukaryota</taxon>
        <taxon>Fungi</taxon>
        <taxon>Dikarya</taxon>
        <taxon>Basidiomycota</taxon>
        <taxon>Agaricomycotina</taxon>
        <taxon>Agaricomycetes</taxon>
        <taxon>Agaricomycetidae</taxon>
        <taxon>Agaricales</taxon>
        <taxon>Marasmiineae</taxon>
        <taxon>Mycenaceae</taxon>
        <taxon>Mycena</taxon>
    </lineage>
</organism>
<sequence>MAVQRHSSLYFPDGTLTLKASDGTLYNVNRQLLVLKSDCFAGMLTLPAPGQLPSGLSQSSKDLIELSRKAGLDGTSDATAVPLPQSLSAVECEAFLEFVFNILPWTSDTPPLERLCALLKTCDFFGAESGVRYATHHLEDHPDLGPALRYRLASDYHIDRWAKQAFYELMSGSILEISVTDEELLGWSAYRTLVRTHAEVAQYRLGLAFFAPDSVHANLCYDNQYCGESWAKNWVGISGGLGTLLKDEISGSDLHDALNEMVVPGMNEECRVLTVTSIQDTPDGKSLLKKEEEYIDNAVEALIKQW</sequence>
<dbReference type="AlphaFoldDB" id="A0AAD7JY24"/>
<evidence type="ECO:0000313" key="2">
    <source>
        <dbReference type="Proteomes" id="UP001215280"/>
    </source>
</evidence>
<keyword evidence="2" id="KW-1185">Reference proteome</keyword>
<name>A0AAD7JY24_9AGAR</name>
<evidence type="ECO:0008006" key="3">
    <source>
        <dbReference type="Google" id="ProtNLM"/>
    </source>
</evidence>
<dbReference type="EMBL" id="JARJLG010000018">
    <property type="protein sequence ID" value="KAJ7772905.1"/>
    <property type="molecule type" value="Genomic_DNA"/>
</dbReference>